<dbReference type="RefSeq" id="WP_135073490.1">
    <property type="nucleotide sequence ID" value="NZ_CP038267.1"/>
</dbReference>
<evidence type="ECO:0000313" key="3">
    <source>
        <dbReference type="Proteomes" id="UP000294894"/>
    </source>
</evidence>
<dbReference type="Pfam" id="PF09948">
    <property type="entry name" value="PpoB2"/>
    <property type="match status" value="1"/>
</dbReference>
<dbReference type="Proteomes" id="UP000294894">
    <property type="component" value="Chromosome"/>
</dbReference>
<dbReference type="InterPro" id="IPR018688">
    <property type="entry name" value="PpoB2-like"/>
</dbReference>
<dbReference type="OrthoDB" id="164118at2"/>
<keyword evidence="1" id="KW-0472">Membrane</keyword>
<evidence type="ECO:0000256" key="1">
    <source>
        <dbReference type="SAM" id="Phobius"/>
    </source>
</evidence>
<protein>
    <recommendedName>
        <fullName evidence="4">DUF2182 domain-containing protein</fullName>
    </recommendedName>
</protein>
<organism evidence="2 3">
    <name type="scientific">Nocardioides euryhalodurans</name>
    <dbReference type="NCBI Taxonomy" id="2518370"/>
    <lineage>
        <taxon>Bacteria</taxon>
        <taxon>Bacillati</taxon>
        <taxon>Actinomycetota</taxon>
        <taxon>Actinomycetes</taxon>
        <taxon>Propionibacteriales</taxon>
        <taxon>Nocardioidaceae</taxon>
        <taxon>Nocardioides</taxon>
    </lineage>
</organism>
<sequence>MSASSWTDEAAAAPHRLTTWLAWRPEWPGVVVIAAAWLWLAVQSVQVPAGHHEHGASGLMGLGTWTVMCVAMMLPLALPALRHVAFNSFRGHRWSGMALLATGFLVPWVAFGVVAIAIGEWLLAGWMSSALLLAVLLVVAAGWQVSPPKRWAAFSCSRTVPLAPGGAREVGTRLEFGARQSLRCMGACWPLMAVMVVLPHGVVGLLAMAAATVGMVAEVTSRRRRTILPWLAAPLALAAVAAGLAVTW</sequence>
<gene>
    <name evidence="2" type="ORF">EXE57_01920</name>
</gene>
<keyword evidence="1" id="KW-0812">Transmembrane</keyword>
<feature type="transmembrane region" description="Helical" evidence="1">
    <location>
        <begin position="27"/>
        <end position="47"/>
    </location>
</feature>
<feature type="transmembrane region" description="Helical" evidence="1">
    <location>
        <begin position="59"/>
        <end position="78"/>
    </location>
</feature>
<name>A0A4P7GHE6_9ACTN</name>
<proteinExistence type="predicted"/>
<dbReference type="EMBL" id="CP038267">
    <property type="protein sequence ID" value="QBR91161.1"/>
    <property type="molecule type" value="Genomic_DNA"/>
</dbReference>
<feature type="transmembrane region" description="Helical" evidence="1">
    <location>
        <begin position="125"/>
        <end position="145"/>
    </location>
</feature>
<feature type="transmembrane region" description="Helical" evidence="1">
    <location>
        <begin position="191"/>
        <end position="215"/>
    </location>
</feature>
<keyword evidence="3" id="KW-1185">Reference proteome</keyword>
<keyword evidence="1" id="KW-1133">Transmembrane helix</keyword>
<accession>A0A4P7GHE6</accession>
<dbReference type="AlphaFoldDB" id="A0A4P7GHE6"/>
<feature type="transmembrane region" description="Helical" evidence="1">
    <location>
        <begin position="227"/>
        <end position="246"/>
    </location>
</feature>
<evidence type="ECO:0008006" key="4">
    <source>
        <dbReference type="Google" id="ProtNLM"/>
    </source>
</evidence>
<feature type="transmembrane region" description="Helical" evidence="1">
    <location>
        <begin position="98"/>
        <end position="118"/>
    </location>
</feature>
<dbReference type="KEGG" id="noy:EXE57_01920"/>
<reference evidence="2 3" key="1">
    <citation type="submission" date="2019-03" db="EMBL/GenBank/DDBJ databases">
        <title>Three New Species of Nocardioides, Nocardioides euryhalodurans sp. nov., Nocardioides seonyuensis sp. nov. and Nocardioides eburneoflavus sp. nov., Iolated from Soil.</title>
        <authorList>
            <person name="Roh S.G."/>
            <person name="Lee C."/>
            <person name="Kim M.-K."/>
            <person name="Kim S.B."/>
        </authorList>
    </citation>
    <scope>NUCLEOTIDE SEQUENCE [LARGE SCALE GENOMIC DNA]</scope>
    <source>
        <strain evidence="2 3">MMS17-SY117</strain>
    </source>
</reference>
<evidence type="ECO:0000313" key="2">
    <source>
        <dbReference type="EMBL" id="QBR91161.1"/>
    </source>
</evidence>